<reference evidence="7 8" key="1">
    <citation type="submission" date="2013-06" db="EMBL/GenBank/DDBJ databases">
        <title>The Genome Sequence of Campylobacter ureolyticus ACS-301-V-SCH3B.</title>
        <authorList>
            <consortium name="The Broad Institute Genomics Platform"/>
            <person name="Earl A."/>
            <person name="Ward D."/>
            <person name="Feldgarden M."/>
            <person name="Gevers D."/>
            <person name="Saerens B."/>
            <person name="Vaneechoutte M."/>
            <person name="Walker B."/>
            <person name="Young S."/>
            <person name="Zeng Q."/>
            <person name="Gargeya S."/>
            <person name="Fitzgerald M."/>
            <person name="Haas B."/>
            <person name="Abouelleil A."/>
            <person name="Allen A.W."/>
            <person name="Alvarado L."/>
            <person name="Arachchi H.M."/>
            <person name="Berlin A.M."/>
            <person name="Chapman S.B."/>
            <person name="Gainer-Dewar J."/>
            <person name="Goldberg J."/>
            <person name="Griggs A."/>
            <person name="Gujja S."/>
            <person name="Hansen M."/>
            <person name="Howarth C."/>
            <person name="Imamovic A."/>
            <person name="Ireland A."/>
            <person name="Larimer J."/>
            <person name="McCowan C."/>
            <person name="Murphy C."/>
            <person name="Pearson M."/>
            <person name="Poon T.W."/>
            <person name="Priest M."/>
            <person name="Roberts A."/>
            <person name="Saif S."/>
            <person name="Shea T."/>
            <person name="Sisk P."/>
            <person name="Sykes S."/>
            <person name="Wortman J."/>
            <person name="Nusbaum C."/>
            <person name="Birren B."/>
        </authorList>
    </citation>
    <scope>NUCLEOTIDE SEQUENCE [LARGE SCALE GENOMIC DNA]</scope>
    <source>
        <strain evidence="7 8">ACS-301-V-Sch3b</strain>
    </source>
</reference>
<dbReference type="InterPro" id="IPR036890">
    <property type="entry name" value="HATPase_C_sf"/>
</dbReference>
<accession>S3XHX5</accession>
<dbReference type="InterPro" id="IPR050351">
    <property type="entry name" value="BphY/WalK/GraS-like"/>
</dbReference>
<dbReference type="InterPro" id="IPR036097">
    <property type="entry name" value="HisK_dim/P_sf"/>
</dbReference>
<dbReference type="EMBL" id="AGYD01000006">
    <property type="protein sequence ID" value="EPH08947.1"/>
    <property type="molecule type" value="Genomic_DNA"/>
</dbReference>
<gene>
    <name evidence="7" type="ORF">HMPREF9309_00928</name>
</gene>
<keyword evidence="3" id="KW-0808">Transferase</keyword>
<feature type="transmembrane region" description="Helical" evidence="5">
    <location>
        <begin position="6"/>
        <end position="28"/>
    </location>
</feature>
<evidence type="ECO:0000259" key="6">
    <source>
        <dbReference type="PROSITE" id="PS50109"/>
    </source>
</evidence>
<dbReference type="EC" id="2.7.13.3" evidence="2"/>
<dbReference type="Gene3D" id="1.10.287.130">
    <property type="match status" value="1"/>
</dbReference>
<dbReference type="Proteomes" id="UP000014539">
    <property type="component" value="Unassembled WGS sequence"/>
</dbReference>
<evidence type="ECO:0000256" key="1">
    <source>
        <dbReference type="ARBA" id="ARBA00000085"/>
    </source>
</evidence>
<dbReference type="HOGENOM" id="CLU_000445_89_2_7"/>
<dbReference type="PROSITE" id="PS50109">
    <property type="entry name" value="HIS_KIN"/>
    <property type="match status" value="1"/>
</dbReference>
<dbReference type="AlphaFoldDB" id="S3XHX5"/>
<comment type="catalytic activity">
    <reaction evidence="1">
        <text>ATP + protein L-histidine = ADP + protein N-phospho-L-histidine.</text>
        <dbReference type="EC" id="2.7.13.3"/>
    </reaction>
</comment>
<comment type="caution">
    <text evidence="7">The sequence shown here is derived from an EMBL/GenBank/DDBJ whole genome shotgun (WGS) entry which is preliminary data.</text>
</comment>
<dbReference type="RefSeq" id="WP_016646783.1">
    <property type="nucleotide sequence ID" value="NZ_KE340326.1"/>
</dbReference>
<proteinExistence type="predicted"/>
<sequence>MLKIYQIFFINFITIFLIMFFSFSYLIYKADKERSYEKAVNKIDTIKEILSITPGNLSDDFIKTLALKTDTYIAVFDEDLGKFTLSNNEIIKLDIFLGLKSVINKTDFDYIDKQPIIYEASSVKIADKSYIIVVATNLENSYINLKNLFLKLFLIFIIFLILTYLINRTFSKIIGKEIVNINFFLDKISKKDYSFNISNSFIKEIDLIYKKLNQVKIDIIKLDKKLNQKAAKIRLKNTQLEGILSAISHEFKNPVAIIKASSDTLKNDPLMSEEFKNKFIEKIIKNSQKIVNLVDKIKLSFTQKEIILNISEFNLKEIVKDVKNELLEKYKDRNILISGNDTLIKADKILIKQVILNLSENALKYSNDEVILQINEHSFFVQDKGIGIEEENLNLITKRYFRVSKNNWDNSLGLGLYIVKQILKVHNFNFIIKSEFNKGSNFGFEF</sequence>
<dbReference type="GO" id="GO:0000156">
    <property type="term" value="F:phosphorelay response regulator activity"/>
    <property type="evidence" value="ECO:0007669"/>
    <property type="project" value="TreeGrafter"/>
</dbReference>
<keyword evidence="5" id="KW-0472">Membrane</keyword>
<keyword evidence="5" id="KW-1133">Transmembrane helix</keyword>
<feature type="transmembrane region" description="Helical" evidence="5">
    <location>
        <begin position="148"/>
        <end position="166"/>
    </location>
</feature>
<evidence type="ECO:0000256" key="3">
    <source>
        <dbReference type="ARBA" id="ARBA00022679"/>
    </source>
</evidence>
<dbReference type="eggNOG" id="COG2205">
    <property type="taxonomic scope" value="Bacteria"/>
</dbReference>
<dbReference type="GO" id="GO:0000155">
    <property type="term" value="F:phosphorelay sensor kinase activity"/>
    <property type="evidence" value="ECO:0007669"/>
    <property type="project" value="InterPro"/>
</dbReference>
<dbReference type="InterPro" id="IPR005467">
    <property type="entry name" value="His_kinase_dom"/>
</dbReference>
<dbReference type="SUPFAM" id="SSF55874">
    <property type="entry name" value="ATPase domain of HSP90 chaperone/DNA topoisomerase II/histidine kinase"/>
    <property type="match status" value="1"/>
</dbReference>
<name>S3XHX5_9BACT</name>
<dbReference type="PANTHER" id="PTHR42878:SF13">
    <property type="entry name" value="HISTIDINE KINASE"/>
    <property type="match status" value="1"/>
</dbReference>
<keyword evidence="5" id="KW-0812">Transmembrane</keyword>
<dbReference type="CDD" id="cd00082">
    <property type="entry name" value="HisKA"/>
    <property type="match status" value="1"/>
</dbReference>
<dbReference type="SMART" id="SM00387">
    <property type="entry name" value="HATPase_c"/>
    <property type="match status" value="1"/>
</dbReference>
<organism evidence="7 8">
    <name type="scientific">Campylobacter ureolyticus ACS-301-V-Sch3b</name>
    <dbReference type="NCBI Taxonomy" id="883165"/>
    <lineage>
        <taxon>Bacteria</taxon>
        <taxon>Pseudomonadati</taxon>
        <taxon>Campylobacterota</taxon>
        <taxon>Epsilonproteobacteria</taxon>
        <taxon>Campylobacterales</taxon>
        <taxon>Campylobacteraceae</taxon>
        <taxon>Campylobacter</taxon>
    </lineage>
</organism>
<feature type="domain" description="Histidine kinase" evidence="6">
    <location>
        <begin position="246"/>
        <end position="446"/>
    </location>
</feature>
<dbReference type="Pfam" id="PF00512">
    <property type="entry name" value="HisKA"/>
    <property type="match status" value="1"/>
</dbReference>
<dbReference type="GO" id="GO:0007234">
    <property type="term" value="P:osmosensory signaling via phosphorelay pathway"/>
    <property type="evidence" value="ECO:0007669"/>
    <property type="project" value="TreeGrafter"/>
</dbReference>
<keyword evidence="8" id="KW-1185">Reference proteome</keyword>
<dbReference type="Pfam" id="PF02518">
    <property type="entry name" value="HATPase_c"/>
    <property type="match status" value="1"/>
</dbReference>
<dbReference type="GO" id="GO:0030295">
    <property type="term" value="F:protein kinase activator activity"/>
    <property type="evidence" value="ECO:0007669"/>
    <property type="project" value="TreeGrafter"/>
</dbReference>
<evidence type="ECO:0000256" key="2">
    <source>
        <dbReference type="ARBA" id="ARBA00012438"/>
    </source>
</evidence>
<evidence type="ECO:0000256" key="5">
    <source>
        <dbReference type="SAM" id="Phobius"/>
    </source>
</evidence>
<protein>
    <recommendedName>
        <fullName evidence="2">histidine kinase</fullName>
        <ecNumber evidence="2">2.7.13.3</ecNumber>
    </recommendedName>
</protein>
<dbReference type="SUPFAM" id="SSF47384">
    <property type="entry name" value="Homodimeric domain of signal transducing histidine kinase"/>
    <property type="match status" value="1"/>
</dbReference>
<dbReference type="SMART" id="SM00388">
    <property type="entry name" value="HisKA"/>
    <property type="match status" value="1"/>
</dbReference>
<dbReference type="InterPro" id="IPR003594">
    <property type="entry name" value="HATPase_dom"/>
</dbReference>
<dbReference type="Gene3D" id="3.30.565.10">
    <property type="entry name" value="Histidine kinase-like ATPase, C-terminal domain"/>
    <property type="match status" value="1"/>
</dbReference>
<evidence type="ECO:0000313" key="8">
    <source>
        <dbReference type="Proteomes" id="UP000014539"/>
    </source>
</evidence>
<dbReference type="InterPro" id="IPR003661">
    <property type="entry name" value="HisK_dim/P_dom"/>
</dbReference>
<evidence type="ECO:0000313" key="7">
    <source>
        <dbReference type="EMBL" id="EPH08947.1"/>
    </source>
</evidence>
<dbReference type="PATRIC" id="fig|883165.3.peg.944"/>
<evidence type="ECO:0000256" key="4">
    <source>
        <dbReference type="ARBA" id="ARBA00022777"/>
    </source>
</evidence>
<dbReference type="PANTHER" id="PTHR42878">
    <property type="entry name" value="TWO-COMPONENT HISTIDINE KINASE"/>
    <property type="match status" value="1"/>
</dbReference>
<keyword evidence="4" id="KW-0418">Kinase</keyword>